<dbReference type="InterPro" id="IPR006082">
    <property type="entry name" value="PRK"/>
</dbReference>
<dbReference type="SUPFAM" id="SSF52540">
    <property type="entry name" value="P-loop containing nucleoside triphosphate hydrolases"/>
    <property type="match status" value="1"/>
</dbReference>
<organism evidence="13 14">
    <name type="scientific">Methanoregula boonei (strain DSM 21154 / JCM 14090 / 6A8)</name>
    <dbReference type="NCBI Taxonomy" id="456442"/>
    <lineage>
        <taxon>Archaea</taxon>
        <taxon>Methanobacteriati</taxon>
        <taxon>Methanobacteriota</taxon>
        <taxon>Stenosarchaea group</taxon>
        <taxon>Methanomicrobia</taxon>
        <taxon>Methanomicrobiales</taxon>
        <taxon>Methanoregulaceae</taxon>
        <taxon>Methanoregula</taxon>
    </lineage>
</organism>
<dbReference type="Pfam" id="PF00485">
    <property type="entry name" value="PRK"/>
    <property type="match status" value="1"/>
</dbReference>
<evidence type="ECO:0000256" key="6">
    <source>
        <dbReference type="ARBA" id="ARBA00022679"/>
    </source>
</evidence>
<proteinExistence type="inferred from homology"/>
<dbReference type="PRINTS" id="PR00478">
    <property type="entry name" value="PHRIBLKINASE"/>
</dbReference>
<dbReference type="STRING" id="456442.Mboo_0275"/>
<comment type="similarity">
    <text evidence="2">Belongs to the phosphoribulokinase family.</text>
</comment>
<evidence type="ECO:0000256" key="4">
    <source>
        <dbReference type="ARBA" id="ARBA00022531"/>
    </source>
</evidence>
<evidence type="ECO:0000256" key="7">
    <source>
        <dbReference type="ARBA" id="ARBA00022741"/>
    </source>
</evidence>
<evidence type="ECO:0000256" key="10">
    <source>
        <dbReference type="ARBA" id="ARBA00031382"/>
    </source>
</evidence>
<evidence type="ECO:0000259" key="12">
    <source>
        <dbReference type="Pfam" id="PF00485"/>
    </source>
</evidence>
<dbReference type="GO" id="GO:0019253">
    <property type="term" value="P:reductive pentose-phosphate cycle"/>
    <property type="evidence" value="ECO:0007669"/>
    <property type="project" value="UniProtKB-KW"/>
</dbReference>
<comment type="catalytic activity">
    <reaction evidence="11">
        <text>D-ribulose 5-phosphate + ATP = D-ribulose 1,5-bisphosphate + ADP + H(+)</text>
        <dbReference type="Rhea" id="RHEA:19365"/>
        <dbReference type="ChEBI" id="CHEBI:15378"/>
        <dbReference type="ChEBI" id="CHEBI:30616"/>
        <dbReference type="ChEBI" id="CHEBI:57870"/>
        <dbReference type="ChEBI" id="CHEBI:58121"/>
        <dbReference type="ChEBI" id="CHEBI:456216"/>
        <dbReference type="EC" id="2.7.1.19"/>
    </reaction>
</comment>
<name>A7I4Y6_METB6</name>
<evidence type="ECO:0000313" key="14">
    <source>
        <dbReference type="Proteomes" id="UP000002408"/>
    </source>
</evidence>
<keyword evidence="8 13" id="KW-0418">Kinase</keyword>
<dbReference type="GO" id="GO:0008974">
    <property type="term" value="F:phosphoribulokinase activity"/>
    <property type="evidence" value="ECO:0007669"/>
    <property type="project" value="UniProtKB-EC"/>
</dbReference>
<evidence type="ECO:0000256" key="2">
    <source>
        <dbReference type="ARBA" id="ARBA00009719"/>
    </source>
</evidence>
<comment type="pathway">
    <text evidence="1">Carbohydrate biosynthesis; Calvin cycle.</text>
</comment>
<keyword evidence="14" id="KW-1185">Reference proteome</keyword>
<gene>
    <name evidence="13" type="ordered locus">Mboo_0275</name>
</gene>
<accession>A7I4Y6</accession>
<dbReference type="EMBL" id="CP000780">
    <property type="protein sequence ID" value="ABS54797.1"/>
    <property type="molecule type" value="Genomic_DNA"/>
</dbReference>
<dbReference type="eggNOG" id="arCOG05133">
    <property type="taxonomic scope" value="Archaea"/>
</dbReference>
<evidence type="ECO:0000256" key="3">
    <source>
        <dbReference type="ARBA" id="ARBA00012042"/>
    </source>
</evidence>
<sequence length="321" mass="36446">MPRTPPFKEIIARSPLVFVIGVAGDSGSGKTTFTNAIREIFGPDLVATITLDDYHTYDREERHHLDITPLHPDANNLSGLEADVAHLKQGYAIEKPVYNHATGTFDPPIPFPSKKILILEGLHTLFTPALRDLVDFSVFVDPDREVKYAWKRQRDTGQRGYSPDEVNGEIARREADYATYIEPQRCNADAIIRIGYSKYGKDLGPAKNVYSISLLQNPMDQAVRNTSLSIDLTSLLAFHESEFSIEFSTQRIECSFLRSLTFDGEMNYDTVRNLELSIEHQTGIHPIEMFAGRKVVTPTNIVQLLLSWRIINRRIFLQDHR</sequence>
<protein>
    <recommendedName>
        <fullName evidence="3">phosphoribulokinase</fullName>
        <ecNumber evidence="3">2.7.1.19</ecNumber>
    </recommendedName>
    <alternativeName>
        <fullName evidence="10">Phosphopentokinase</fullName>
    </alternativeName>
</protein>
<evidence type="ECO:0000313" key="13">
    <source>
        <dbReference type="EMBL" id="ABS54797.1"/>
    </source>
</evidence>
<evidence type="ECO:0000256" key="9">
    <source>
        <dbReference type="ARBA" id="ARBA00022840"/>
    </source>
</evidence>
<dbReference type="HOGENOM" id="CLU_033590_0_0_2"/>
<evidence type="ECO:0000256" key="11">
    <source>
        <dbReference type="ARBA" id="ARBA00047663"/>
    </source>
</evidence>
<dbReference type="Gene3D" id="3.40.50.300">
    <property type="entry name" value="P-loop containing nucleotide triphosphate hydrolases"/>
    <property type="match status" value="1"/>
</dbReference>
<dbReference type="InterPro" id="IPR006083">
    <property type="entry name" value="PRK/URK"/>
</dbReference>
<evidence type="ECO:0000256" key="5">
    <source>
        <dbReference type="ARBA" id="ARBA00022567"/>
    </source>
</evidence>
<dbReference type="KEGG" id="mbn:Mboo_0275"/>
<keyword evidence="9" id="KW-0067">ATP-binding</keyword>
<evidence type="ECO:0000256" key="8">
    <source>
        <dbReference type="ARBA" id="ARBA00022777"/>
    </source>
</evidence>
<keyword evidence="4" id="KW-0602">Photosynthesis</keyword>
<keyword evidence="7" id="KW-0547">Nucleotide-binding</keyword>
<reference evidence="14" key="1">
    <citation type="journal article" date="2015" name="Microbiology">
        <title>Genome of Methanoregula boonei 6A8 reveals adaptations to oligotrophic peatland environments.</title>
        <authorList>
            <person name="Braeuer S."/>
            <person name="Cadillo-Quiroz H."/>
            <person name="Kyrpides N."/>
            <person name="Woyke T."/>
            <person name="Goodwin L."/>
            <person name="Detter C."/>
            <person name="Podell S."/>
            <person name="Yavitt J.B."/>
            <person name="Zinder S.H."/>
        </authorList>
    </citation>
    <scope>NUCLEOTIDE SEQUENCE [LARGE SCALE GENOMIC DNA]</scope>
    <source>
        <strain evidence="14">DSM 21154 / JCM 14090 / 6A8</strain>
    </source>
</reference>
<dbReference type="InterPro" id="IPR027417">
    <property type="entry name" value="P-loop_NTPase"/>
</dbReference>
<dbReference type="AlphaFoldDB" id="A7I4Y6"/>
<dbReference type="Proteomes" id="UP000002408">
    <property type="component" value="Chromosome"/>
</dbReference>
<dbReference type="NCBIfam" id="NF005655">
    <property type="entry name" value="PRK07429.1"/>
    <property type="match status" value="1"/>
</dbReference>
<dbReference type="RefSeq" id="WP_011991285.1">
    <property type="nucleotide sequence ID" value="NC_009712.1"/>
</dbReference>
<keyword evidence="5" id="KW-0113">Calvin cycle</keyword>
<feature type="domain" description="Phosphoribulokinase/uridine kinase" evidence="12">
    <location>
        <begin position="19"/>
        <end position="193"/>
    </location>
</feature>
<keyword evidence="6" id="KW-0808">Transferase</keyword>
<dbReference type="OrthoDB" id="51389at2157"/>
<evidence type="ECO:0000256" key="1">
    <source>
        <dbReference type="ARBA" id="ARBA00005215"/>
    </source>
</evidence>
<dbReference type="PANTHER" id="PTHR10285">
    <property type="entry name" value="URIDINE KINASE"/>
    <property type="match status" value="1"/>
</dbReference>
<dbReference type="EC" id="2.7.1.19" evidence="3"/>
<dbReference type="GeneID" id="5412228"/>
<dbReference type="GO" id="GO:0005524">
    <property type="term" value="F:ATP binding"/>
    <property type="evidence" value="ECO:0007669"/>
    <property type="project" value="UniProtKB-KW"/>
</dbReference>